<dbReference type="EMBL" id="BMAU01021321">
    <property type="protein sequence ID" value="GFY13371.1"/>
    <property type="molecule type" value="Genomic_DNA"/>
</dbReference>
<sequence length="91" mass="10697">MIEDAETTSFSCLKSEEYLKHVRLVRLPEIEELVLARFRSSSFQSTQAFMIYIALYHAVVKSVLPVDRVLPFYEQMVQHLTLDNHPQHLDF</sequence>
<organism evidence="1 2">
    <name type="scientific">Trichonephila clavipes</name>
    <name type="common">Golden silk orbweaver</name>
    <name type="synonym">Nephila clavipes</name>
    <dbReference type="NCBI Taxonomy" id="2585209"/>
    <lineage>
        <taxon>Eukaryota</taxon>
        <taxon>Metazoa</taxon>
        <taxon>Ecdysozoa</taxon>
        <taxon>Arthropoda</taxon>
        <taxon>Chelicerata</taxon>
        <taxon>Arachnida</taxon>
        <taxon>Araneae</taxon>
        <taxon>Araneomorphae</taxon>
        <taxon>Entelegynae</taxon>
        <taxon>Araneoidea</taxon>
        <taxon>Nephilidae</taxon>
        <taxon>Trichonephila</taxon>
    </lineage>
</organism>
<dbReference type="Proteomes" id="UP000887159">
    <property type="component" value="Unassembled WGS sequence"/>
</dbReference>
<keyword evidence="2" id="KW-1185">Reference proteome</keyword>
<gene>
    <name evidence="1" type="ORF">TNCV_2336351</name>
</gene>
<evidence type="ECO:0000313" key="2">
    <source>
        <dbReference type="Proteomes" id="UP000887159"/>
    </source>
</evidence>
<dbReference type="AlphaFoldDB" id="A0A8X6SRZ1"/>
<evidence type="ECO:0000313" key="1">
    <source>
        <dbReference type="EMBL" id="GFY13371.1"/>
    </source>
</evidence>
<reference evidence="1" key="1">
    <citation type="submission" date="2020-08" db="EMBL/GenBank/DDBJ databases">
        <title>Multicomponent nature underlies the extraordinary mechanical properties of spider dragline silk.</title>
        <authorList>
            <person name="Kono N."/>
            <person name="Nakamura H."/>
            <person name="Mori M."/>
            <person name="Yoshida Y."/>
            <person name="Ohtoshi R."/>
            <person name="Malay A.D."/>
            <person name="Moran D.A.P."/>
            <person name="Tomita M."/>
            <person name="Numata K."/>
            <person name="Arakawa K."/>
        </authorList>
    </citation>
    <scope>NUCLEOTIDE SEQUENCE</scope>
</reference>
<proteinExistence type="predicted"/>
<accession>A0A8X6SRZ1</accession>
<comment type="caution">
    <text evidence="1">The sequence shown here is derived from an EMBL/GenBank/DDBJ whole genome shotgun (WGS) entry which is preliminary data.</text>
</comment>
<protein>
    <submittedName>
        <fullName evidence="1">Uncharacterized protein</fullName>
    </submittedName>
</protein>
<name>A0A8X6SRZ1_TRICX</name>